<gene>
    <name evidence="2" type="ORF">GCM10010307_12330</name>
</gene>
<proteinExistence type="predicted"/>
<comment type="caution">
    <text evidence="2">The sequence shown here is derived from an EMBL/GenBank/DDBJ whole genome shotgun (WGS) entry which is preliminary data.</text>
</comment>
<reference evidence="2 3" key="1">
    <citation type="journal article" date="2019" name="Int. J. Syst. Evol. Microbiol.">
        <title>The Global Catalogue of Microorganisms (GCM) 10K type strain sequencing project: providing services to taxonomists for standard genome sequencing and annotation.</title>
        <authorList>
            <consortium name="The Broad Institute Genomics Platform"/>
            <consortium name="The Broad Institute Genome Sequencing Center for Infectious Disease"/>
            <person name="Wu L."/>
            <person name="Ma J."/>
        </authorList>
    </citation>
    <scope>NUCLEOTIDE SEQUENCE [LARGE SCALE GENOMIC DNA]</scope>
    <source>
        <strain evidence="2 3">JCM 4524</strain>
    </source>
</reference>
<name>A0ABN3QG91_9ACTN</name>
<evidence type="ECO:0000313" key="3">
    <source>
        <dbReference type="Proteomes" id="UP001500151"/>
    </source>
</evidence>
<evidence type="ECO:0000313" key="2">
    <source>
        <dbReference type="EMBL" id="GAA2625336.1"/>
    </source>
</evidence>
<evidence type="ECO:0000256" key="1">
    <source>
        <dbReference type="SAM" id="MobiDB-lite"/>
    </source>
</evidence>
<accession>A0ABN3QG91</accession>
<feature type="region of interest" description="Disordered" evidence="1">
    <location>
        <begin position="76"/>
        <end position="96"/>
    </location>
</feature>
<keyword evidence="3" id="KW-1185">Reference proteome</keyword>
<sequence length="96" mass="10414">MRMSEVTRIEEWPSLRCTATMTTLPAGTARADAVVMDAAVMNIDHRRAESALRPAATARSSGVHTTPVDHAVAVPFLPGPTQDREVGPEYQQVELD</sequence>
<dbReference type="Proteomes" id="UP001500151">
    <property type="component" value="Unassembled WGS sequence"/>
</dbReference>
<protein>
    <submittedName>
        <fullName evidence="2">Uncharacterized protein</fullName>
    </submittedName>
</protein>
<organism evidence="2 3">
    <name type="scientific">Streptomyces vastus</name>
    <dbReference type="NCBI Taxonomy" id="285451"/>
    <lineage>
        <taxon>Bacteria</taxon>
        <taxon>Bacillati</taxon>
        <taxon>Actinomycetota</taxon>
        <taxon>Actinomycetes</taxon>
        <taxon>Kitasatosporales</taxon>
        <taxon>Streptomycetaceae</taxon>
        <taxon>Streptomyces</taxon>
    </lineage>
</organism>
<dbReference type="EMBL" id="BAAASJ010000016">
    <property type="protein sequence ID" value="GAA2625336.1"/>
    <property type="molecule type" value="Genomic_DNA"/>
</dbReference>